<organism evidence="2 3">
    <name type="scientific">Dyadobacter subterraneus</name>
    <dbReference type="NCBI Taxonomy" id="2773304"/>
    <lineage>
        <taxon>Bacteria</taxon>
        <taxon>Pseudomonadati</taxon>
        <taxon>Bacteroidota</taxon>
        <taxon>Cytophagia</taxon>
        <taxon>Cytophagales</taxon>
        <taxon>Spirosomataceae</taxon>
        <taxon>Dyadobacter</taxon>
    </lineage>
</organism>
<feature type="transmembrane region" description="Helical" evidence="1">
    <location>
        <begin position="22"/>
        <end position="41"/>
    </location>
</feature>
<reference evidence="3" key="1">
    <citation type="submission" date="2023-07" db="EMBL/GenBank/DDBJ databases">
        <title>Dyadobacter sp. nov 'subterranea' isolated from contaminted grondwater.</title>
        <authorList>
            <person name="Szabo I."/>
            <person name="Al-Omari J."/>
            <person name="Szerdahelyi S.G."/>
            <person name="Rado J."/>
        </authorList>
    </citation>
    <scope>NUCLEOTIDE SEQUENCE [LARGE SCALE GENOMIC DNA]</scope>
    <source>
        <strain evidence="3">UP-52</strain>
    </source>
</reference>
<evidence type="ECO:0000256" key="1">
    <source>
        <dbReference type="SAM" id="Phobius"/>
    </source>
</evidence>
<accession>A0ABR9WCY4</accession>
<sequence>MTSSINNQPYSARAVHPGIKTLSAFFIYLLTSSTLYAQFNVTMMMPANYKRPFGTLRNNTFIRSETLFTIKENLPWNGPINVRNPWRYHRTPALLVIAVNSKSRMEINPLMIKSNYKVQHRF</sequence>
<keyword evidence="1" id="KW-0812">Transmembrane</keyword>
<keyword evidence="1" id="KW-0472">Membrane</keyword>
<dbReference type="RefSeq" id="WP_194121418.1">
    <property type="nucleotide sequence ID" value="NZ_JACYGY010000001.1"/>
</dbReference>
<name>A0ABR9WCY4_9BACT</name>
<evidence type="ECO:0000313" key="2">
    <source>
        <dbReference type="EMBL" id="MBE9463277.1"/>
    </source>
</evidence>
<dbReference type="EMBL" id="JACYGY010000001">
    <property type="protein sequence ID" value="MBE9463277.1"/>
    <property type="molecule type" value="Genomic_DNA"/>
</dbReference>
<keyword evidence="3" id="KW-1185">Reference proteome</keyword>
<protein>
    <submittedName>
        <fullName evidence="2">Uncharacterized protein</fullName>
    </submittedName>
</protein>
<evidence type="ECO:0000313" key="3">
    <source>
        <dbReference type="Proteomes" id="UP000634134"/>
    </source>
</evidence>
<keyword evidence="1" id="KW-1133">Transmembrane helix</keyword>
<comment type="caution">
    <text evidence="2">The sequence shown here is derived from an EMBL/GenBank/DDBJ whole genome shotgun (WGS) entry which is preliminary data.</text>
</comment>
<dbReference type="Proteomes" id="UP000634134">
    <property type="component" value="Unassembled WGS sequence"/>
</dbReference>
<proteinExistence type="predicted"/>
<gene>
    <name evidence="2" type="ORF">IEE83_15420</name>
</gene>